<dbReference type="PANTHER" id="PTHR11176:SF57">
    <property type="entry name" value="PROTEIN BOULE"/>
    <property type="match status" value="1"/>
</dbReference>
<keyword evidence="2" id="KW-0217">Developmental protein</keyword>
<evidence type="ECO:0000313" key="11">
    <source>
        <dbReference type="EMBL" id="AGJ83334.1"/>
    </source>
</evidence>
<dbReference type="CDD" id="cd12412">
    <property type="entry name" value="RRM_DAZL_BOULE"/>
    <property type="match status" value="1"/>
</dbReference>
<organism evidence="11">
    <name type="scientific">Oncopeltus fasciatus</name>
    <name type="common">Large milkweed bug</name>
    <dbReference type="NCBI Taxonomy" id="7536"/>
    <lineage>
        <taxon>Eukaryota</taxon>
        <taxon>Metazoa</taxon>
        <taxon>Ecdysozoa</taxon>
        <taxon>Arthropoda</taxon>
        <taxon>Hexapoda</taxon>
        <taxon>Insecta</taxon>
        <taxon>Pterygota</taxon>
        <taxon>Neoptera</taxon>
        <taxon>Paraneoptera</taxon>
        <taxon>Hemiptera</taxon>
        <taxon>Heteroptera</taxon>
        <taxon>Panheteroptera</taxon>
        <taxon>Pentatomomorpha</taxon>
        <taxon>Lygaeoidea</taxon>
        <taxon>Lygaeidae</taxon>
        <taxon>Lygaeinae</taxon>
        <taxon>Oncopeltus</taxon>
    </lineage>
</organism>
<reference evidence="11" key="1">
    <citation type="journal article" date="2013" name="Biol. Open">
        <title>Evidence against a germ plasm in the milkweed bug Oncopeltus fasciatus, a hemimetabolous insect.</title>
        <authorList>
            <person name="Ewen-Campen B."/>
            <person name="Jones T."/>
            <person name="Extavour C.G."/>
        </authorList>
    </citation>
    <scope>NUCLEOTIDE SEQUENCE</scope>
</reference>
<dbReference type="Gene3D" id="3.30.70.330">
    <property type="match status" value="1"/>
</dbReference>
<evidence type="ECO:0000256" key="1">
    <source>
        <dbReference type="ARBA" id="ARBA00004496"/>
    </source>
</evidence>
<evidence type="ECO:0000256" key="9">
    <source>
        <dbReference type="SAM" id="MobiDB-lite"/>
    </source>
</evidence>
<dbReference type="GO" id="GO:0030154">
    <property type="term" value="P:cell differentiation"/>
    <property type="evidence" value="ECO:0007669"/>
    <property type="project" value="UniProtKB-KW"/>
</dbReference>
<evidence type="ECO:0000256" key="8">
    <source>
        <dbReference type="PROSITE-ProRule" id="PRU00176"/>
    </source>
</evidence>
<dbReference type="GO" id="GO:0051321">
    <property type="term" value="P:meiotic cell cycle"/>
    <property type="evidence" value="ECO:0007669"/>
    <property type="project" value="UniProtKB-ARBA"/>
</dbReference>
<sequence>IEAPTSIIASSLNAPKHGTVIPNRVFVGGISSATTENDLVSLFSNYGSVTGAKIIADRAGVSKGYGFVTFATEDEAKCVQKDADNIILRERRLNIAPAIKKQGYGRVHSYDCSPNTPVPIPSPLYRQNGVAYTFHNGTAFFPPPAPQAIPSAHIEQAVYQQGPPLPFSSVPQGNPTPTYQYPYPQGPFIYQPHHQYSYHPLPYEGCYDSQVMVHDTNIVVPQYYVAPPDITFYQTTPMHSQETSSSLQPPVMYTSPRAYDPAIVCTSELPIESSEAPVQVQEADTSASNTVTTTSAVRSATNSEITTTTSTPPNENVNTVTRGKETPVVSLLKVYNNNSKDAPHHIINNKVQSPNTYQNHGMHHNHLRRKQRQPEEGRRFHLNNNNNNPDAANRNLFPYHHQRGPSGRKGSAGEGVPLDTSSQSNPRHP</sequence>
<feature type="region of interest" description="Disordered" evidence="9">
    <location>
        <begin position="351"/>
        <end position="429"/>
    </location>
</feature>
<evidence type="ECO:0000256" key="2">
    <source>
        <dbReference type="ARBA" id="ARBA00022473"/>
    </source>
</evidence>
<feature type="region of interest" description="Disordered" evidence="9">
    <location>
        <begin position="282"/>
        <end position="320"/>
    </location>
</feature>
<protein>
    <submittedName>
        <fullName evidence="11">Boule</fullName>
    </submittedName>
</protein>
<evidence type="ECO:0000256" key="7">
    <source>
        <dbReference type="ARBA" id="ARBA00022884"/>
    </source>
</evidence>
<evidence type="ECO:0000256" key="6">
    <source>
        <dbReference type="ARBA" id="ARBA00022871"/>
    </source>
</evidence>
<dbReference type="GO" id="GO:0045948">
    <property type="term" value="P:positive regulation of translational initiation"/>
    <property type="evidence" value="ECO:0007669"/>
    <property type="project" value="TreeGrafter"/>
</dbReference>
<evidence type="ECO:0000256" key="5">
    <source>
        <dbReference type="ARBA" id="ARBA00022845"/>
    </source>
</evidence>
<feature type="compositionally biased region" description="Low complexity" evidence="9">
    <location>
        <begin position="383"/>
        <end position="395"/>
    </location>
</feature>
<dbReference type="Pfam" id="PF00076">
    <property type="entry name" value="RRM_1"/>
    <property type="match status" value="1"/>
</dbReference>
<keyword evidence="7 8" id="KW-0694">RNA-binding</keyword>
<dbReference type="SMART" id="SM00360">
    <property type="entry name" value="RRM"/>
    <property type="match status" value="1"/>
</dbReference>
<evidence type="ECO:0000256" key="3">
    <source>
        <dbReference type="ARBA" id="ARBA00022490"/>
    </source>
</evidence>
<dbReference type="GO" id="GO:0007283">
    <property type="term" value="P:spermatogenesis"/>
    <property type="evidence" value="ECO:0007669"/>
    <property type="project" value="UniProtKB-KW"/>
</dbReference>
<dbReference type="PROSITE" id="PS50102">
    <property type="entry name" value="RRM"/>
    <property type="match status" value="1"/>
</dbReference>
<dbReference type="GO" id="GO:0008494">
    <property type="term" value="F:translation activator activity"/>
    <property type="evidence" value="ECO:0007669"/>
    <property type="project" value="TreeGrafter"/>
</dbReference>
<feature type="domain" description="RRM" evidence="10">
    <location>
        <begin position="23"/>
        <end position="100"/>
    </location>
</feature>
<feature type="compositionally biased region" description="Basic residues" evidence="9">
    <location>
        <begin position="361"/>
        <end position="371"/>
    </location>
</feature>
<dbReference type="InterPro" id="IPR034988">
    <property type="entry name" value="DAZ_BOULE_RRM"/>
</dbReference>
<evidence type="ECO:0000256" key="4">
    <source>
        <dbReference type="ARBA" id="ARBA00022782"/>
    </source>
</evidence>
<feature type="compositionally biased region" description="Polar residues" evidence="9">
    <location>
        <begin position="419"/>
        <end position="429"/>
    </location>
</feature>
<dbReference type="InterPro" id="IPR035979">
    <property type="entry name" value="RBD_domain_sf"/>
</dbReference>
<accession>M9VQZ6</accession>
<keyword evidence="5" id="KW-0810">Translation regulation</keyword>
<dbReference type="InterPro" id="IPR000504">
    <property type="entry name" value="RRM_dom"/>
</dbReference>
<dbReference type="SUPFAM" id="SSF54928">
    <property type="entry name" value="RNA-binding domain, RBD"/>
    <property type="match status" value="1"/>
</dbReference>
<keyword evidence="4" id="KW-0221">Differentiation</keyword>
<dbReference type="GO" id="GO:0005737">
    <property type="term" value="C:cytoplasm"/>
    <property type="evidence" value="ECO:0007669"/>
    <property type="project" value="UniProtKB-SubCell"/>
</dbReference>
<keyword evidence="6" id="KW-0744">Spermatogenesis</keyword>
<dbReference type="AlphaFoldDB" id="M9VQZ6"/>
<feature type="non-terminal residue" evidence="11">
    <location>
        <position position="429"/>
    </location>
</feature>
<feature type="non-terminal residue" evidence="11">
    <location>
        <position position="1"/>
    </location>
</feature>
<dbReference type="PANTHER" id="PTHR11176">
    <property type="entry name" value="BOULE-RELATED"/>
    <property type="match status" value="1"/>
</dbReference>
<name>M9VQZ6_ONCFA</name>
<dbReference type="InterPro" id="IPR012677">
    <property type="entry name" value="Nucleotide-bd_a/b_plait_sf"/>
</dbReference>
<dbReference type="GO" id="GO:0003730">
    <property type="term" value="F:mRNA 3'-UTR binding"/>
    <property type="evidence" value="ECO:0007669"/>
    <property type="project" value="TreeGrafter"/>
</dbReference>
<feature type="compositionally biased region" description="Low complexity" evidence="9">
    <location>
        <begin position="285"/>
        <end position="320"/>
    </location>
</feature>
<dbReference type="EMBL" id="KC261575">
    <property type="protein sequence ID" value="AGJ83334.1"/>
    <property type="molecule type" value="mRNA"/>
</dbReference>
<dbReference type="GO" id="GO:0070935">
    <property type="term" value="P:3'-UTR-mediated mRNA stabilization"/>
    <property type="evidence" value="ECO:0007669"/>
    <property type="project" value="TreeGrafter"/>
</dbReference>
<keyword evidence="3" id="KW-0963">Cytoplasm</keyword>
<evidence type="ECO:0000259" key="10">
    <source>
        <dbReference type="PROSITE" id="PS50102"/>
    </source>
</evidence>
<proteinExistence type="evidence at transcript level"/>
<comment type="subcellular location">
    <subcellularLocation>
        <location evidence="1">Cytoplasm</location>
    </subcellularLocation>
</comment>
<dbReference type="FunFam" id="3.30.70.330:FF:000167">
    <property type="entry name" value="protein boule-like isoform X1"/>
    <property type="match status" value="1"/>
</dbReference>